<protein>
    <submittedName>
        <fullName evidence="2">Uncharacterized protein</fullName>
    </submittedName>
</protein>
<evidence type="ECO:0000313" key="2">
    <source>
        <dbReference type="EMBL" id="OCB91947.1"/>
    </source>
</evidence>
<feature type="compositionally biased region" description="Polar residues" evidence="1">
    <location>
        <begin position="28"/>
        <end position="48"/>
    </location>
</feature>
<feature type="region of interest" description="Disordered" evidence="1">
    <location>
        <begin position="515"/>
        <end position="544"/>
    </location>
</feature>
<dbReference type="EMBL" id="LNZH02000048">
    <property type="protein sequence ID" value="OCB91947.1"/>
    <property type="molecule type" value="Genomic_DNA"/>
</dbReference>
<dbReference type="AlphaFoldDB" id="A0A9Q5I595"/>
<keyword evidence="3" id="KW-1185">Reference proteome</keyword>
<dbReference type="Proteomes" id="UP000757232">
    <property type="component" value="Unassembled WGS sequence"/>
</dbReference>
<feature type="compositionally biased region" description="Basic and acidic residues" evidence="1">
    <location>
        <begin position="533"/>
        <end position="544"/>
    </location>
</feature>
<dbReference type="OrthoDB" id="2959034at2759"/>
<reference evidence="2" key="1">
    <citation type="submission" date="2016-06" db="EMBL/GenBank/DDBJ databases">
        <title>Draft Genome sequence of the fungus Inonotus baumii.</title>
        <authorList>
            <person name="Zhu H."/>
            <person name="Lin W."/>
        </authorList>
    </citation>
    <scope>NUCLEOTIDE SEQUENCE</scope>
    <source>
        <strain evidence="2">821</strain>
    </source>
</reference>
<proteinExistence type="predicted"/>
<sequence length="619" mass="67640">MIVDGKIDSVEELELPTEAPPAYDELNFPNTRLVASNNSSDRTPSNWPSHRLSRRNRPIPATNRNTAASRSAGQKLNRPIPFFASSPPKRDKPSSSIPPSAKAQADVRETVRGLMRDVVQRSSPVRSSASAALGVLESCATACSTHSISFARILQERSIEHHAPLYWAIVSRPPGNEGPSKVDNREDDAFLVELLAYAAPLTPISVSELRAACLVVSNNVLFQRLRSVPGALPLSGTDRMLLSSTNLQTPAGANQDDLEKARLRSKTKQLHGFNDTVIVCEGETGSNSSTFSVNFQFRVFQRRMRVSGILETEFIARGRLWQLIFFVVPPISSRDASPSSCKGGPAPAKLSANSLPPAILAAARARRLSPGTWALALALLGGSAQCYTEACFIVSLPDKEKDVVKSRHSLPNHFRVAAPPASGFNTPNTSIPPLPSSHRSASPNTETKSSKRSFFRRTGSDDKTKSKTRPPVILNLRSSIISPLIALPTPSWNDSSTLLPEELSDLSSDALKITQRRPTREEKRATRKAAAKVRREREGRETKKDLKERARLAETVILVGFEEVSAVEKSGKKEQMVKPEELMYDGCPYVFPDGTLRASLEARLSNSPLEPKDSDCVIC</sequence>
<feature type="region of interest" description="Disordered" evidence="1">
    <location>
        <begin position="1"/>
        <end position="107"/>
    </location>
</feature>
<comment type="caution">
    <text evidence="2">The sequence shown here is derived from an EMBL/GenBank/DDBJ whole genome shotgun (WGS) entry which is preliminary data.</text>
</comment>
<gene>
    <name evidence="2" type="ORF">A7U60_g746</name>
</gene>
<evidence type="ECO:0000313" key="3">
    <source>
        <dbReference type="Proteomes" id="UP000757232"/>
    </source>
</evidence>
<organism evidence="2 3">
    <name type="scientific">Sanghuangporus baumii</name>
    <name type="common">Phellinus baumii</name>
    <dbReference type="NCBI Taxonomy" id="108892"/>
    <lineage>
        <taxon>Eukaryota</taxon>
        <taxon>Fungi</taxon>
        <taxon>Dikarya</taxon>
        <taxon>Basidiomycota</taxon>
        <taxon>Agaricomycotina</taxon>
        <taxon>Agaricomycetes</taxon>
        <taxon>Hymenochaetales</taxon>
        <taxon>Hymenochaetaceae</taxon>
        <taxon>Sanghuangporus</taxon>
    </lineage>
</organism>
<feature type="region of interest" description="Disordered" evidence="1">
    <location>
        <begin position="416"/>
        <end position="470"/>
    </location>
</feature>
<accession>A0A9Q5I595</accession>
<feature type="compositionally biased region" description="Polar residues" evidence="1">
    <location>
        <begin position="62"/>
        <end position="74"/>
    </location>
</feature>
<evidence type="ECO:0000256" key="1">
    <source>
        <dbReference type="SAM" id="MobiDB-lite"/>
    </source>
</evidence>
<name>A0A9Q5I595_SANBA</name>
<feature type="compositionally biased region" description="Polar residues" evidence="1">
    <location>
        <begin position="436"/>
        <end position="447"/>
    </location>
</feature>